<protein>
    <submittedName>
        <fullName evidence="1">Uncharacterized protein</fullName>
    </submittedName>
</protein>
<sequence length="105" mass="12000">MCVSRKVFRWRDKGLVRILEVQLVACHERYLSVPSITGHNRSMLFASIKDREWDQTKGWQSNYFLWQRPISKPDIGHKIAGGWVQIEIGSGETAKVSSLKLQSGA</sequence>
<evidence type="ECO:0000313" key="2">
    <source>
        <dbReference type="Proteomes" id="UP001280121"/>
    </source>
</evidence>
<comment type="caution">
    <text evidence="1">The sequence shown here is derived from an EMBL/GenBank/DDBJ whole genome shotgun (WGS) entry which is preliminary data.</text>
</comment>
<evidence type="ECO:0000313" key="1">
    <source>
        <dbReference type="EMBL" id="KAK2655128.1"/>
    </source>
</evidence>
<proteinExistence type="predicted"/>
<dbReference type="EMBL" id="JANJYI010000003">
    <property type="protein sequence ID" value="KAK2655128.1"/>
    <property type="molecule type" value="Genomic_DNA"/>
</dbReference>
<accession>A0AAD9X9D9</accession>
<name>A0AAD9X9D9_9ROSI</name>
<gene>
    <name evidence="1" type="ORF">Ddye_008180</name>
</gene>
<dbReference type="AlphaFoldDB" id="A0AAD9X9D9"/>
<keyword evidence="2" id="KW-1185">Reference proteome</keyword>
<organism evidence="1 2">
    <name type="scientific">Dipteronia dyeriana</name>
    <dbReference type="NCBI Taxonomy" id="168575"/>
    <lineage>
        <taxon>Eukaryota</taxon>
        <taxon>Viridiplantae</taxon>
        <taxon>Streptophyta</taxon>
        <taxon>Embryophyta</taxon>
        <taxon>Tracheophyta</taxon>
        <taxon>Spermatophyta</taxon>
        <taxon>Magnoliopsida</taxon>
        <taxon>eudicotyledons</taxon>
        <taxon>Gunneridae</taxon>
        <taxon>Pentapetalae</taxon>
        <taxon>rosids</taxon>
        <taxon>malvids</taxon>
        <taxon>Sapindales</taxon>
        <taxon>Sapindaceae</taxon>
        <taxon>Hippocastanoideae</taxon>
        <taxon>Acereae</taxon>
        <taxon>Dipteronia</taxon>
    </lineage>
</organism>
<reference evidence="1" key="1">
    <citation type="journal article" date="2023" name="Plant J.">
        <title>Genome sequences and population genomics provide insights into the demographic history, inbreeding, and mutation load of two 'living fossil' tree species of Dipteronia.</title>
        <authorList>
            <person name="Feng Y."/>
            <person name="Comes H.P."/>
            <person name="Chen J."/>
            <person name="Zhu S."/>
            <person name="Lu R."/>
            <person name="Zhang X."/>
            <person name="Li P."/>
            <person name="Qiu J."/>
            <person name="Olsen K.M."/>
            <person name="Qiu Y."/>
        </authorList>
    </citation>
    <scope>NUCLEOTIDE SEQUENCE</scope>
    <source>
        <strain evidence="1">KIB01</strain>
    </source>
</reference>
<dbReference type="Proteomes" id="UP001280121">
    <property type="component" value="Unassembled WGS sequence"/>
</dbReference>